<dbReference type="GO" id="GO:0120015">
    <property type="term" value="F:sterol transfer activity"/>
    <property type="evidence" value="ECO:0007669"/>
    <property type="project" value="TreeGrafter"/>
</dbReference>
<feature type="region of interest" description="Disordered" evidence="5">
    <location>
        <begin position="222"/>
        <end position="253"/>
    </location>
</feature>
<proteinExistence type="predicted"/>
<sequence>MGQGQCPAPKGSVEEAPRNGSPPEDDPLAARHRQTISLDGGNPSTLKDGATVASEYPSYYPAQLKPHDAQFRLLFPNIAKDETLVFVFRACLSLNDHHDFPGRAYVTTRRIYFYSNHFSLVFTSCVDLVMITDVTAAPGRDCDFLFLHLDVEEGSDIPRRLTIKTFLDSMKLIHKRLNYIVNMSQAKEPPNLEKIFKSLIKMEDITRTPSMESWEDVSLNTPVDGASRNVDGKRSDKPFKPELRPDHDLNMNKRKHDHDSLRIKLPSQPVHYVPQGAPLLAAEKFYDISSKALFHVLFGDKSAVCQLLQHQRSAQNIRQGPWSSLHSAHLRRDIKYQIKMADTFGRLRLTDVSDYQIVDVLNDHLCYVVTDKRTPWHLPFKRYFRLVSKIVITYVSKSRCKLAIFTKVEWLWEPYIIRSIIDRQALNDLEQDALDLVDLVSEEVKRLGSHNQTKMAIALFGHIGRQTRGTEFTEDSQNLKPYLRRPLKQSGIIPLLLETSGSLLQSAVSSLMIWFWGLLRWLWKTCRAHSIILLLLAFSVLINAFHSYHDTVEWWHERNAGNFMSRLGVGPNRVMSKAVYIKDMDDAIANTTGIDISNPGSCFSTFRESNALGFSDMPRIITPSETNTKDSRTKLQLQRTRERLGIYRHNLLVALRVVNRIEKEVVQAEWERWLQQETQKCHAIETLLKDRERLNDRDGSDETVSDLKQRFAATDIEDIQYWYEDYCLSCQQELEKIRG</sequence>
<dbReference type="OrthoDB" id="10070851at2759"/>
<feature type="compositionally biased region" description="Basic and acidic residues" evidence="5">
    <location>
        <begin position="230"/>
        <end position="253"/>
    </location>
</feature>
<dbReference type="Gene3D" id="2.30.29.30">
    <property type="entry name" value="Pleckstrin-homology domain (PH domain)/Phosphotyrosine-binding domain (PTB)"/>
    <property type="match status" value="1"/>
</dbReference>
<evidence type="ECO:0000313" key="8">
    <source>
        <dbReference type="Proteomes" id="UP000663671"/>
    </source>
</evidence>
<dbReference type="GO" id="GO:0005886">
    <property type="term" value="C:plasma membrane"/>
    <property type="evidence" value="ECO:0007669"/>
    <property type="project" value="TreeGrafter"/>
</dbReference>
<dbReference type="PROSITE" id="PS51778">
    <property type="entry name" value="VAST"/>
    <property type="match status" value="1"/>
</dbReference>
<evidence type="ECO:0000256" key="2">
    <source>
        <dbReference type="ARBA" id="ARBA00022692"/>
    </source>
</evidence>
<dbReference type="GO" id="GO:0032366">
    <property type="term" value="P:intracellular sterol transport"/>
    <property type="evidence" value="ECO:0007669"/>
    <property type="project" value="TreeGrafter"/>
</dbReference>
<dbReference type="PANTHER" id="PTHR23319">
    <property type="entry name" value="GRAM DOMAIN CONTAINING 1B, ISOFORM E"/>
    <property type="match status" value="1"/>
</dbReference>
<dbReference type="GO" id="GO:0005789">
    <property type="term" value="C:endoplasmic reticulum membrane"/>
    <property type="evidence" value="ECO:0007669"/>
    <property type="project" value="TreeGrafter"/>
</dbReference>
<feature type="region of interest" description="Disordered" evidence="5">
    <location>
        <begin position="1"/>
        <end position="44"/>
    </location>
</feature>
<organism evidence="7 8">
    <name type="scientific">Ajellomyces capsulatus</name>
    <name type="common">Darling's disease fungus</name>
    <name type="synonym">Histoplasma capsulatum</name>
    <dbReference type="NCBI Taxonomy" id="5037"/>
    <lineage>
        <taxon>Eukaryota</taxon>
        <taxon>Fungi</taxon>
        <taxon>Dikarya</taxon>
        <taxon>Ascomycota</taxon>
        <taxon>Pezizomycotina</taxon>
        <taxon>Eurotiomycetes</taxon>
        <taxon>Eurotiomycetidae</taxon>
        <taxon>Onygenales</taxon>
        <taxon>Ajellomycetaceae</taxon>
        <taxon>Histoplasma</taxon>
    </lineage>
</organism>
<protein>
    <submittedName>
        <fullName evidence="7">Transcription factor SipA3</fullName>
    </submittedName>
</protein>
<evidence type="ECO:0000313" key="7">
    <source>
        <dbReference type="EMBL" id="QSS64589.1"/>
    </source>
</evidence>
<evidence type="ECO:0000256" key="5">
    <source>
        <dbReference type="SAM" id="MobiDB-lite"/>
    </source>
</evidence>
<reference evidence="7" key="1">
    <citation type="submission" date="2021-01" db="EMBL/GenBank/DDBJ databases">
        <title>Chromosome-level genome assembly of a human fungal pathogen reveals clustering of transcriptionally co-regulated genes.</title>
        <authorList>
            <person name="Voorhies M."/>
            <person name="Cohen S."/>
            <person name="Shea T.P."/>
            <person name="Petrus S."/>
            <person name="Munoz J.F."/>
            <person name="Poplawski S."/>
            <person name="Goldman W.E."/>
            <person name="Michael T."/>
            <person name="Cuomo C.A."/>
            <person name="Sil A."/>
            <person name="Beyhan S."/>
        </authorList>
    </citation>
    <scope>NUCLEOTIDE SEQUENCE</scope>
    <source>
        <strain evidence="7">WU24</strain>
    </source>
</reference>
<dbReference type="AlphaFoldDB" id="A0A8A1MF84"/>
<keyword evidence="3" id="KW-1133">Transmembrane helix</keyword>
<evidence type="ECO:0000256" key="4">
    <source>
        <dbReference type="ARBA" id="ARBA00023136"/>
    </source>
</evidence>
<evidence type="ECO:0000256" key="1">
    <source>
        <dbReference type="ARBA" id="ARBA00004370"/>
    </source>
</evidence>
<feature type="domain" description="VASt" evidence="6">
    <location>
        <begin position="276"/>
        <end position="448"/>
    </location>
</feature>
<gene>
    <name evidence="7" type="primary">SIP3</name>
    <name evidence="7" type="ORF">I7I51_01657</name>
</gene>
<keyword evidence="2" id="KW-0812">Transmembrane</keyword>
<dbReference type="InterPro" id="IPR031968">
    <property type="entry name" value="VASt"/>
</dbReference>
<dbReference type="VEuPathDB" id="FungiDB:I7I51_01657"/>
<dbReference type="EMBL" id="CP069114">
    <property type="protein sequence ID" value="QSS64589.1"/>
    <property type="molecule type" value="Genomic_DNA"/>
</dbReference>
<keyword evidence="4" id="KW-0472">Membrane</keyword>
<dbReference type="Proteomes" id="UP000663671">
    <property type="component" value="Chromosome 1"/>
</dbReference>
<comment type="subcellular location">
    <subcellularLocation>
        <location evidence="1">Membrane</location>
    </subcellularLocation>
</comment>
<evidence type="ECO:0000259" key="6">
    <source>
        <dbReference type="PROSITE" id="PS51778"/>
    </source>
</evidence>
<dbReference type="PANTHER" id="PTHR23319:SF4">
    <property type="entry name" value="GRAM DOMAIN CONTAINING 1B, ISOFORM E"/>
    <property type="match status" value="1"/>
</dbReference>
<dbReference type="GO" id="GO:0032934">
    <property type="term" value="F:sterol binding"/>
    <property type="evidence" value="ECO:0007669"/>
    <property type="project" value="TreeGrafter"/>
</dbReference>
<accession>A0A8A1MF84</accession>
<evidence type="ECO:0000256" key="3">
    <source>
        <dbReference type="ARBA" id="ARBA00022989"/>
    </source>
</evidence>
<name>A0A8A1MF84_AJECA</name>
<dbReference type="Pfam" id="PF16016">
    <property type="entry name" value="VASt"/>
    <property type="match status" value="1"/>
</dbReference>
<dbReference type="InterPro" id="IPR011993">
    <property type="entry name" value="PH-like_dom_sf"/>
</dbReference>
<dbReference type="GO" id="GO:0140268">
    <property type="term" value="C:endoplasmic reticulum-plasma membrane contact site"/>
    <property type="evidence" value="ECO:0007669"/>
    <property type="project" value="TreeGrafter"/>
</dbReference>
<dbReference type="InterPro" id="IPR051482">
    <property type="entry name" value="Cholesterol_transport"/>
</dbReference>